<dbReference type="InterPro" id="IPR002201">
    <property type="entry name" value="Glyco_trans_9"/>
</dbReference>
<reference evidence="3" key="1">
    <citation type="journal article" date="2012" name="Science">
        <title>Fermentation, hydrogen, and sulfur metabolism in multiple uncultivated bacterial phyla.</title>
        <authorList>
            <person name="Wrighton K.C."/>
            <person name="Thomas B.C."/>
            <person name="Sharon I."/>
            <person name="Miller C.S."/>
            <person name="Castelle C.J."/>
            <person name="VerBerkmoes N.C."/>
            <person name="Wilkins M.J."/>
            <person name="Hettich R.L."/>
            <person name="Lipton M.S."/>
            <person name="Williams K.H."/>
            <person name="Long P.E."/>
            <person name="Banfield J.F."/>
        </authorList>
    </citation>
    <scope>NUCLEOTIDE SEQUENCE [LARGE SCALE GENOMIC DNA]</scope>
</reference>
<evidence type="ECO:0000256" key="1">
    <source>
        <dbReference type="ARBA" id="ARBA00022676"/>
    </source>
</evidence>
<name>K1ZJ56_9BACT</name>
<evidence type="ECO:0000313" key="3">
    <source>
        <dbReference type="EMBL" id="EKD44453.1"/>
    </source>
</evidence>
<evidence type="ECO:0008006" key="4">
    <source>
        <dbReference type="Google" id="ProtNLM"/>
    </source>
</evidence>
<protein>
    <recommendedName>
        <fullName evidence="4">Glycosyl transferase family 9</fullName>
    </recommendedName>
</protein>
<dbReference type="Pfam" id="PF01075">
    <property type="entry name" value="Glyco_transf_9"/>
    <property type="match status" value="1"/>
</dbReference>
<gene>
    <name evidence="3" type="ORF">ACD_71C00129G0001</name>
</gene>
<comment type="caution">
    <text evidence="3">The sequence shown here is derived from an EMBL/GenBank/DDBJ whole genome shotgun (WGS) entry which is preliminary data.</text>
</comment>
<keyword evidence="2" id="KW-0808">Transferase</keyword>
<evidence type="ECO:0000256" key="2">
    <source>
        <dbReference type="ARBA" id="ARBA00022679"/>
    </source>
</evidence>
<organism evidence="3">
    <name type="scientific">uncultured bacterium</name>
    <name type="common">gcode 4</name>
    <dbReference type="NCBI Taxonomy" id="1234023"/>
    <lineage>
        <taxon>Bacteria</taxon>
        <taxon>environmental samples</taxon>
    </lineage>
</organism>
<dbReference type="EMBL" id="AMFJ01028860">
    <property type="protein sequence ID" value="EKD44453.1"/>
    <property type="molecule type" value="Genomic_DNA"/>
</dbReference>
<dbReference type="Gene3D" id="3.40.50.2000">
    <property type="entry name" value="Glycogen Phosphorylase B"/>
    <property type="match status" value="1"/>
</dbReference>
<dbReference type="PANTHER" id="PTHR30160">
    <property type="entry name" value="TETRAACYLDISACCHARIDE 4'-KINASE-RELATED"/>
    <property type="match status" value="1"/>
</dbReference>
<feature type="non-terminal residue" evidence="3">
    <location>
        <position position="1"/>
    </location>
</feature>
<dbReference type="GO" id="GO:0009244">
    <property type="term" value="P:lipopolysaccharide core region biosynthetic process"/>
    <property type="evidence" value="ECO:0007669"/>
    <property type="project" value="TreeGrafter"/>
</dbReference>
<dbReference type="AlphaFoldDB" id="K1ZJ56"/>
<dbReference type="SUPFAM" id="SSF53756">
    <property type="entry name" value="UDP-Glycosyltransferase/glycogen phosphorylase"/>
    <property type="match status" value="1"/>
</dbReference>
<dbReference type="InterPro" id="IPR051199">
    <property type="entry name" value="LPS_LOS_Heptosyltrfase"/>
</dbReference>
<dbReference type="CDD" id="cd03789">
    <property type="entry name" value="GT9_LPS_heptosyltransferase"/>
    <property type="match status" value="1"/>
</dbReference>
<keyword evidence="1" id="KW-0328">Glycosyltransferase</keyword>
<accession>K1ZJ56</accession>
<dbReference type="GO" id="GO:0005829">
    <property type="term" value="C:cytosol"/>
    <property type="evidence" value="ECO:0007669"/>
    <property type="project" value="TreeGrafter"/>
</dbReference>
<dbReference type="GO" id="GO:0008713">
    <property type="term" value="F:ADP-heptose-lipopolysaccharide heptosyltransferase activity"/>
    <property type="evidence" value="ECO:0007669"/>
    <property type="project" value="TreeGrafter"/>
</dbReference>
<sequence length="159" mass="18333">ERFWDLANWVRLTELIYERYGDRITLFFTGTAFEQEAISAVLSNLPENILKNTVDISGKFSIFELSRFLEKMEIMVSNDTGPMHLAAAMGTRTIGLFGPNIPEAFGPYPLNKNTSFYHGDGKIYTRVHLWEFETPTKLLVDRITPEEVMEAIEGMFQWK</sequence>
<proteinExistence type="predicted"/>